<evidence type="ECO:0000256" key="6">
    <source>
        <dbReference type="ARBA" id="ARBA00022694"/>
    </source>
</evidence>
<protein>
    <recommendedName>
        <fullName evidence="2">tRNA (guanine(46)-N(7))-methyltransferase</fullName>
        <ecNumber evidence="2">2.1.1.33</ecNumber>
    </recommendedName>
</protein>
<reference evidence="9 10" key="1">
    <citation type="submission" date="2018-06" db="EMBL/GenBank/DDBJ databases">
        <title>Genome Sequence of the Brown Rot Fungal Pathogen Monilinia fructigena.</title>
        <authorList>
            <person name="Landi L."/>
            <person name="De Miccolis Angelini R.M."/>
            <person name="Pollastro S."/>
            <person name="Abate D."/>
            <person name="Faretra F."/>
            <person name="Romanazzi G."/>
        </authorList>
    </citation>
    <scope>NUCLEOTIDE SEQUENCE [LARGE SCALE GENOMIC DNA]</scope>
    <source>
        <strain evidence="9 10">Mfrg269</strain>
    </source>
</reference>
<dbReference type="Gene3D" id="1.10.167.10">
    <property type="entry name" value="Regulator of G-protein Signalling 4, domain 2"/>
    <property type="match status" value="1"/>
</dbReference>
<dbReference type="EMBL" id="QKRW01000100">
    <property type="protein sequence ID" value="RAL58108.1"/>
    <property type="molecule type" value="Genomic_DNA"/>
</dbReference>
<proteinExistence type="predicted"/>
<evidence type="ECO:0000256" key="7">
    <source>
        <dbReference type="SAM" id="Phobius"/>
    </source>
</evidence>
<keyword evidence="7" id="KW-0812">Transmembrane</keyword>
<dbReference type="GO" id="GO:0008176">
    <property type="term" value="F:tRNA (guanine(46)-N7)-methyltransferase activity"/>
    <property type="evidence" value="ECO:0007669"/>
    <property type="project" value="UniProtKB-EC"/>
</dbReference>
<dbReference type="InterPro" id="IPR003114">
    <property type="entry name" value="Phox_assoc"/>
</dbReference>
<keyword evidence="7" id="KW-1133">Transmembrane helix</keyword>
<keyword evidence="10" id="KW-1185">Reference proteome</keyword>
<feature type="transmembrane region" description="Helical" evidence="7">
    <location>
        <begin position="209"/>
        <end position="229"/>
    </location>
</feature>
<evidence type="ECO:0000313" key="9">
    <source>
        <dbReference type="EMBL" id="RAL58108.1"/>
    </source>
</evidence>
<dbReference type="Pfam" id="PF00615">
    <property type="entry name" value="RGS"/>
    <property type="match status" value="1"/>
</dbReference>
<feature type="domain" description="RGS" evidence="8">
    <location>
        <begin position="400"/>
        <end position="474"/>
    </location>
</feature>
<comment type="caution">
    <text evidence="9">The sequence shown here is derived from an EMBL/GenBank/DDBJ whole genome shotgun (WGS) entry which is preliminary data.</text>
</comment>
<dbReference type="InterPro" id="IPR003358">
    <property type="entry name" value="tRNA_(Gua-N-7)_MeTrfase_Trmb"/>
</dbReference>
<sequence length="533" mass="59595">MQIHSRSSFVCLSSSNGLGFALPAYAESPAVAEGTEESSIGPDSRTPKLPNSLILGMEIRAQVTEYVQERIKALRVQERKLVNSKMPHDKSQYNEVSQISSRNINSQKSFLCFPDPFKARKHKARIVSTTLAAECELERLREVLKAESYNHCETFNRAPQKIPPKCCSLTPSPFTDYGPESSRCNISWYRLIFRMGICYQLDPDLALDGYAFVAGLIVPIVGLIALLLLTSRGSRYGEEHIVRRPKGPAFLAVTKWKKELAALRIRKYMNPTFTNEVDKTIRLALVNLRDRLLAIDLVEVVTTRFVPILTAHFKEFYNAEVAIRGKNLNRSVTESDELDLAIAAKYNDGKLHSAASLAFSDTKLILDERVNQLAATGDRGAQVSQSDRNGAQASKLENASLVDLLHDPSGLSYFMEYMDRQNCMSLVQFWIVVDGFRNPLEDDVAEDEEVPTTIAPWTDADRTDLAQINDAYLSKPELKVPDASKRLVQDFLKAGSKATSQQYFMARRAILRAQTSALEEASKVRATFPSTIA</sequence>
<dbReference type="GO" id="GO:0035091">
    <property type="term" value="F:phosphatidylinositol binding"/>
    <property type="evidence" value="ECO:0007669"/>
    <property type="project" value="TreeGrafter"/>
</dbReference>
<evidence type="ECO:0000256" key="5">
    <source>
        <dbReference type="ARBA" id="ARBA00022691"/>
    </source>
</evidence>
<dbReference type="EC" id="2.1.1.33" evidence="2"/>
<dbReference type="Gene3D" id="3.40.50.150">
    <property type="entry name" value="Vaccinia Virus protein VP39"/>
    <property type="match status" value="1"/>
</dbReference>
<dbReference type="PROSITE" id="PS50132">
    <property type="entry name" value="RGS"/>
    <property type="match status" value="1"/>
</dbReference>
<evidence type="ECO:0000259" key="8">
    <source>
        <dbReference type="PROSITE" id="PS50132"/>
    </source>
</evidence>
<evidence type="ECO:0000256" key="1">
    <source>
        <dbReference type="ARBA" id="ARBA00000142"/>
    </source>
</evidence>
<keyword evidence="7" id="KW-0472">Membrane</keyword>
<accession>A0A395IFF3</accession>
<dbReference type="InterPro" id="IPR029063">
    <property type="entry name" value="SAM-dependent_MTases_sf"/>
</dbReference>
<evidence type="ECO:0000256" key="2">
    <source>
        <dbReference type="ARBA" id="ARBA00011977"/>
    </source>
</evidence>
<gene>
    <name evidence="9" type="ORF">DID88_010388</name>
</gene>
<dbReference type="InterPro" id="IPR036305">
    <property type="entry name" value="RGS_sf"/>
</dbReference>
<evidence type="ECO:0000256" key="4">
    <source>
        <dbReference type="ARBA" id="ARBA00022679"/>
    </source>
</evidence>
<dbReference type="OrthoDB" id="120967at2759"/>
<evidence type="ECO:0000256" key="3">
    <source>
        <dbReference type="ARBA" id="ARBA00022603"/>
    </source>
</evidence>
<dbReference type="SMART" id="SM00315">
    <property type="entry name" value="RGS"/>
    <property type="match status" value="1"/>
</dbReference>
<comment type="catalytic activity">
    <reaction evidence="1">
        <text>guanosine(46) in tRNA + S-adenosyl-L-methionine = N(7)-methylguanosine(46) in tRNA + S-adenosyl-L-homocysteine</text>
        <dbReference type="Rhea" id="RHEA:42708"/>
        <dbReference type="Rhea" id="RHEA-COMP:10188"/>
        <dbReference type="Rhea" id="RHEA-COMP:10189"/>
        <dbReference type="ChEBI" id="CHEBI:57856"/>
        <dbReference type="ChEBI" id="CHEBI:59789"/>
        <dbReference type="ChEBI" id="CHEBI:74269"/>
        <dbReference type="ChEBI" id="CHEBI:74480"/>
        <dbReference type="EC" id="2.1.1.33"/>
    </reaction>
</comment>
<dbReference type="Pfam" id="PF02390">
    <property type="entry name" value="Methyltransf_4"/>
    <property type="match status" value="1"/>
</dbReference>
<dbReference type="Pfam" id="PF02194">
    <property type="entry name" value="PXA"/>
    <property type="match status" value="1"/>
</dbReference>
<dbReference type="SUPFAM" id="SSF48097">
    <property type="entry name" value="Regulator of G-protein signaling, RGS"/>
    <property type="match status" value="1"/>
</dbReference>
<name>A0A395IFF3_9HELO</name>
<keyword evidence="4" id="KW-0808">Transferase</keyword>
<evidence type="ECO:0000313" key="10">
    <source>
        <dbReference type="Proteomes" id="UP000249056"/>
    </source>
</evidence>
<keyword evidence="5" id="KW-0949">S-adenosyl-L-methionine</keyword>
<dbReference type="PANTHER" id="PTHR22775:SF3">
    <property type="entry name" value="SORTING NEXIN-13"/>
    <property type="match status" value="1"/>
</dbReference>
<keyword evidence="3" id="KW-0489">Methyltransferase</keyword>
<keyword evidence="6" id="KW-0819">tRNA processing</keyword>
<dbReference type="PANTHER" id="PTHR22775">
    <property type="entry name" value="SORTING NEXIN"/>
    <property type="match status" value="1"/>
</dbReference>
<dbReference type="InterPro" id="IPR016137">
    <property type="entry name" value="RGS"/>
</dbReference>
<dbReference type="AlphaFoldDB" id="A0A395IFF3"/>
<organism evidence="9 10">
    <name type="scientific">Monilinia fructigena</name>
    <dbReference type="NCBI Taxonomy" id="38457"/>
    <lineage>
        <taxon>Eukaryota</taxon>
        <taxon>Fungi</taxon>
        <taxon>Dikarya</taxon>
        <taxon>Ascomycota</taxon>
        <taxon>Pezizomycotina</taxon>
        <taxon>Leotiomycetes</taxon>
        <taxon>Helotiales</taxon>
        <taxon>Sclerotiniaceae</taxon>
        <taxon>Monilinia</taxon>
    </lineage>
</organism>
<dbReference type="InterPro" id="IPR044926">
    <property type="entry name" value="RGS_subdomain_2"/>
</dbReference>
<dbReference type="Proteomes" id="UP000249056">
    <property type="component" value="Unassembled WGS sequence"/>
</dbReference>